<gene>
    <name evidence="2" type="ORF">K437DRAFT_247443</name>
</gene>
<organism evidence="2 3">
    <name type="scientific">Tilletiaria anomala (strain ATCC 24038 / CBS 436.72 / UBC 951)</name>
    <dbReference type="NCBI Taxonomy" id="1037660"/>
    <lineage>
        <taxon>Eukaryota</taxon>
        <taxon>Fungi</taxon>
        <taxon>Dikarya</taxon>
        <taxon>Basidiomycota</taxon>
        <taxon>Ustilaginomycotina</taxon>
        <taxon>Exobasidiomycetes</taxon>
        <taxon>Georgefischeriales</taxon>
        <taxon>Tilletiariaceae</taxon>
        <taxon>Tilletiaria</taxon>
    </lineage>
</organism>
<dbReference type="SUPFAM" id="SSF55718">
    <property type="entry name" value="SCP-like"/>
    <property type="match status" value="1"/>
</dbReference>
<evidence type="ECO:0000313" key="3">
    <source>
        <dbReference type="Proteomes" id="UP000027361"/>
    </source>
</evidence>
<dbReference type="PANTHER" id="PTHR10094">
    <property type="entry name" value="STEROL CARRIER PROTEIN 2 SCP-2 FAMILY PROTEIN"/>
    <property type="match status" value="1"/>
</dbReference>
<comment type="caution">
    <text evidence="2">The sequence shown here is derived from an EMBL/GenBank/DDBJ whole genome shotgun (WGS) entry which is preliminary data.</text>
</comment>
<accession>A0A066VTA5</accession>
<dbReference type="OMA" id="CVVYWAL"/>
<dbReference type="InParanoid" id="A0A066VTA5"/>
<protein>
    <submittedName>
        <fullName evidence="2">Sterol-binding-like protein</fullName>
    </submittedName>
</protein>
<dbReference type="GO" id="GO:0005829">
    <property type="term" value="C:cytosol"/>
    <property type="evidence" value="ECO:0007669"/>
    <property type="project" value="TreeGrafter"/>
</dbReference>
<dbReference type="Pfam" id="PF02036">
    <property type="entry name" value="SCP2"/>
    <property type="match status" value="1"/>
</dbReference>
<dbReference type="OrthoDB" id="10265837at2759"/>
<feature type="domain" description="SCP2" evidence="1">
    <location>
        <begin position="75"/>
        <end position="175"/>
    </location>
</feature>
<dbReference type="STRING" id="1037660.A0A066VTA5"/>
<dbReference type="GeneID" id="25263257"/>
<dbReference type="Proteomes" id="UP000027361">
    <property type="component" value="Unassembled WGS sequence"/>
</dbReference>
<dbReference type="EMBL" id="JMSN01000046">
    <property type="protein sequence ID" value="KDN44937.1"/>
    <property type="molecule type" value="Genomic_DNA"/>
</dbReference>
<sequence length="188" mass="20652">MAGQKNSDSEESGNLLQMLMDQAADLELVSTNGGTDPKDLIVDGFEISKLFAVIEYAFQNANDKEGLLEGLDMMNREQAVKAVNGTFLFEVISSGNKSKPVRYIVDMRHNGTIKRVPDGTDVKGLKPKPDVTLRVADKDMVALATGKMNPQMAFMKGRIKVKGNVMLGLRMQTVLMKEVAKMGRQSKL</sequence>
<dbReference type="HOGENOM" id="CLU_105945_0_3_1"/>
<name>A0A066VTA5_TILAU</name>
<dbReference type="Gene3D" id="3.30.1050.10">
    <property type="entry name" value="SCP2 sterol-binding domain"/>
    <property type="match status" value="1"/>
</dbReference>
<keyword evidence="3" id="KW-1185">Reference proteome</keyword>
<proteinExistence type="predicted"/>
<dbReference type="InterPro" id="IPR036527">
    <property type="entry name" value="SCP2_sterol-bd_dom_sf"/>
</dbReference>
<dbReference type="AlphaFoldDB" id="A0A066VTA5"/>
<reference evidence="2 3" key="1">
    <citation type="submission" date="2014-05" db="EMBL/GenBank/DDBJ databases">
        <title>Draft genome sequence of a rare smut relative, Tilletiaria anomala UBC 951.</title>
        <authorList>
            <consortium name="DOE Joint Genome Institute"/>
            <person name="Toome M."/>
            <person name="Kuo A."/>
            <person name="Henrissat B."/>
            <person name="Lipzen A."/>
            <person name="Tritt A."/>
            <person name="Yoshinaga Y."/>
            <person name="Zane M."/>
            <person name="Barry K."/>
            <person name="Grigoriev I.V."/>
            <person name="Spatafora J.W."/>
            <person name="Aimea M.C."/>
        </authorList>
    </citation>
    <scope>NUCLEOTIDE SEQUENCE [LARGE SCALE GENOMIC DNA]</scope>
    <source>
        <strain evidence="2 3">UBC 951</strain>
    </source>
</reference>
<evidence type="ECO:0000259" key="1">
    <source>
        <dbReference type="Pfam" id="PF02036"/>
    </source>
</evidence>
<dbReference type="RefSeq" id="XP_013243004.1">
    <property type="nucleotide sequence ID" value="XM_013387550.1"/>
</dbReference>
<evidence type="ECO:0000313" key="2">
    <source>
        <dbReference type="EMBL" id="KDN44937.1"/>
    </source>
</evidence>
<dbReference type="InterPro" id="IPR003033">
    <property type="entry name" value="SCP2_sterol-bd_dom"/>
</dbReference>
<dbReference type="PANTHER" id="PTHR10094:SF28">
    <property type="entry name" value="SCP2 DOMAIN-CONTAINING PROTEIN"/>
    <property type="match status" value="1"/>
</dbReference>